<dbReference type="PROSITE" id="PS51257">
    <property type="entry name" value="PROKAR_LIPOPROTEIN"/>
    <property type="match status" value="1"/>
</dbReference>
<keyword evidence="3" id="KW-1185">Reference proteome</keyword>
<evidence type="ECO:0000313" key="3">
    <source>
        <dbReference type="Proteomes" id="UP000193077"/>
    </source>
</evidence>
<organism evidence="2 3">
    <name type="scientific">Falsiruegeria litorea R37</name>
    <dbReference type="NCBI Taxonomy" id="1200284"/>
    <lineage>
        <taxon>Bacteria</taxon>
        <taxon>Pseudomonadati</taxon>
        <taxon>Pseudomonadota</taxon>
        <taxon>Alphaproteobacteria</taxon>
        <taxon>Rhodobacterales</taxon>
        <taxon>Roseobacteraceae</taxon>
        <taxon>Falsiruegeria</taxon>
    </lineage>
</organism>
<proteinExistence type="predicted"/>
<gene>
    <name evidence="2" type="ORF">TRL7639_01372</name>
</gene>
<dbReference type="Proteomes" id="UP000193077">
    <property type="component" value="Unassembled WGS sequence"/>
</dbReference>
<dbReference type="AlphaFoldDB" id="A0A1Y5S7H5"/>
<reference evidence="2 3" key="1">
    <citation type="submission" date="2017-03" db="EMBL/GenBank/DDBJ databases">
        <authorList>
            <person name="Afonso C.L."/>
            <person name="Miller P.J."/>
            <person name="Scott M.A."/>
            <person name="Spackman E."/>
            <person name="Goraichik I."/>
            <person name="Dimitrov K.M."/>
            <person name="Suarez D.L."/>
            <person name="Swayne D.E."/>
        </authorList>
    </citation>
    <scope>NUCLEOTIDE SEQUENCE [LARGE SCALE GENOMIC DNA]</scope>
    <source>
        <strain evidence="2 3">CECT 7639</strain>
    </source>
</reference>
<accession>A0A1Y5S7H5</accession>
<feature type="signal peptide" evidence="1">
    <location>
        <begin position="1"/>
        <end position="19"/>
    </location>
</feature>
<protein>
    <recommendedName>
        <fullName evidence="4">Lipoprotein</fullName>
    </recommendedName>
</protein>
<name>A0A1Y5S7H5_9RHOB</name>
<dbReference type="EMBL" id="FWFO01000001">
    <property type="protein sequence ID" value="SLN31919.1"/>
    <property type="molecule type" value="Genomic_DNA"/>
</dbReference>
<feature type="chain" id="PRO_5011002166" description="Lipoprotein" evidence="1">
    <location>
        <begin position="20"/>
        <end position="67"/>
    </location>
</feature>
<evidence type="ECO:0000313" key="2">
    <source>
        <dbReference type="EMBL" id="SLN31919.1"/>
    </source>
</evidence>
<evidence type="ECO:0000256" key="1">
    <source>
        <dbReference type="SAM" id="SignalP"/>
    </source>
</evidence>
<evidence type="ECO:0008006" key="4">
    <source>
        <dbReference type="Google" id="ProtNLM"/>
    </source>
</evidence>
<sequence>MRAKGICMAVALCTGLAACGDNPTEQALYGGGAGFLGALALDGNPVIGAAAGAAGNVIYCKTQNTCN</sequence>
<keyword evidence="1" id="KW-0732">Signal</keyword>